<dbReference type="AlphaFoldDB" id="A0AAE1GA28"/>
<gene>
    <name evidence="1" type="ORF">Pcinc_008056</name>
</gene>
<name>A0AAE1GA28_PETCI</name>
<sequence length="41" mass="4829">LPESVFTTVLKVERHQYKTLTGVENSPSWELLKNKHIYITK</sequence>
<comment type="caution">
    <text evidence="1">The sequence shown here is derived from an EMBL/GenBank/DDBJ whole genome shotgun (WGS) entry which is preliminary data.</text>
</comment>
<reference evidence="1" key="1">
    <citation type="submission" date="2023-10" db="EMBL/GenBank/DDBJ databases">
        <title>Genome assemblies of two species of porcelain crab, Petrolisthes cinctipes and Petrolisthes manimaculis (Anomura: Porcellanidae).</title>
        <authorList>
            <person name="Angst P."/>
        </authorList>
    </citation>
    <scope>NUCLEOTIDE SEQUENCE</scope>
    <source>
        <strain evidence="1">PB745_01</strain>
        <tissue evidence="1">Gill</tissue>
    </source>
</reference>
<dbReference type="EMBL" id="JAWQEG010000603">
    <property type="protein sequence ID" value="KAK3887852.1"/>
    <property type="molecule type" value="Genomic_DNA"/>
</dbReference>
<protein>
    <submittedName>
        <fullName evidence="1">Uncharacterized protein</fullName>
    </submittedName>
</protein>
<evidence type="ECO:0000313" key="1">
    <source>
        <dbReference type="EMBL" id="KAK3887852.1"/>
    </source>
</evidence>
<proteinExistence type="predicted"/>
<feature type="non-terminal residue" evidence="1">
    <location>
        <position position="1"/>
    </location>
</feature>
<keyword evidence="2" id="KW-1185">Reference proteome</keyword>
<accession>A0AAE1GA28</accession>
<evidence type="ECO:0000313" key="2">
    <source>
        <dbReference type="Proteomes" id="UP001286313"/>
    </source>
</evidence>
<organism evidence="1 2">
    <name type="scientific">Petrolisthes cinctipes</name>
    <name type="common">Flat porcelain crab</name>
    <dbReference type="NCBI Taxonomy" id="88211"/>
    <lineage>
        <taxon>Eukaryota</taxon>
        <taxon>Metazoa</taxon>
        <taxon>Ecdysozoa</taxon>
        <taxon>Arthropoda</taxon>
        <taxon>Crustacea</taxon>
        <taxon>Multicrustacea</taxon>
        <taxon>Malacostraca</taxon>
        <taxon>Eumalacostraca</taxon>
        <taxon>Eucarida</taxon>
        <taxon>Decapoda</taxon>
        <taxon>Pleocyemata</taxon>
        <taxon>Anomura</taxon>
        <taxon>Galatheoidea</taxon>
        <taxon>Porcellanidae</taxon>
        <taxon>Petrolisthes</taxon>
    </lineage>
</organism>
<dbReference type="Proteomes" id="UP001286313">
    <property type="component" value="Unassembled WGS sequence"/>
</dbReference>